<feature type="transmembrane region" description="Helical" evidence="8">
    <location>
        <begin position="285"/>
        <end position="310"/>
    </location>
</feature>
<keyword evidence="3" id="KW-0813">Transport</keyword>
<organism evidence="9 10">
    <name type="scientific">Saliterribacillus persicus</name>
    <dbReference type="NCBI Taxonomy" id="930114"/>
    <lineage>
        <taxon>Bacteria</taxon>
        <taxon>Bacillati</taxon>
        <taxon>Bacillota</taxon>
        <taxon>Bacilli</taxon>
        <taxon>Bacillales</taxon>
        <taxon>Bacillaceae</taxon>
        <taxon>Saliterribacillus</taxon>
    </lineage>
</organism>
<evidence type="ECO:0000256" key="6">
    <source>
        <dbReference type="ARBA" id="ARBA00022989"/>
    </source>
</evidence>
<dbReference type="Proteomes" id="UP000252585">
    <property type="component" value="Unassembled WGS sequence"/>
</dbReference>
<comment type="caution">
    <text evidence="9">The sequence shown here is derived from an EMBL/GenBank/DDBJ whole genome shotgun (WGS) entry which is preliminary data.</text>
</comment>
<keyword evidence="4" id="KW-0309">Germination</keyword>
<dbReference type="PANTHER" id="PTHR34975">
    <property type="entry name" value="SPORE GERMINATION PROTEIN A2"/>
    <property type="match status" value="1"/>
</dbReference>
<evidence type="ECO:0000256" key="4">
    <source>
        <dbReference type="ARBA" id="ARBA00022544"/>
    </source>
</evidence>
<dbReference type="EMBL" id="QPJJ01000001">
    <property type="protein sequence ID" value="RCW77167.1"/>
    <property type="molecule type" value="Genomic_DNA"/>
</dbReference>
<comment type="similarity">
    <text evidence="2">Belongs to the amino acid-polyamine-organocation (APC) superfamily. Spore germination protein (SGP) (TC 2.A.3.9) family.</text>
</comment>
<keyword evidence="7 8" id="KW-0472">Membrane</keyword>
<accession>A0A368YE60</accession>
<dbReference type="GO" id="GO:0009847">
    <property type="term" value="P:spore germination"/>
    <property type="evidence" value="ECO:0007669"/>
    <property type="project" value="InterPro"/>
</dbReference>
<feature type="transmembrane region" description="Helical" evidence="8">
    <location>
        <begin position="322"/>
        <end position="338"/>
    </location>
</feature>
<evidence type="ECO:0000256" key="5">
    <source>
        <dbReference type="ARBA" id="ARBA00022692"/>
    </source>
</evidence>
<protein>
    <submittedName>
        <fullName evidence="9">Spore germination protein (Amino acid permease)</fullName>
    </submittedName>
</protein>
<feature type="transmembrane region" description="Helical" evidence="8">
    <location>
        <begin position="130"/>
        <end position="150"/>
    </location>
</feature>
<evidence type="ECO:0000256" key="2">
    <source>
        <dbReference type="ARBA" id="ARBA00007998"/>
    </source>
</evidence>
<name>A0A368YE60_9BACI</name>
<dbReference type="GO" id="GO:0016020">
    <property type="term" value="C:membrane"/>
    <property type="evidence" value="ECO:0007669"/>
    <property type="project" value="UniProtKB-SubCell"/>
</dbReference>
<feature type="transmembrane region" description="Helical" evidence="8">
    <location>
        <begin position="350"/>
        <end position="370"/>
    </location>
</feature>
<gene>
    <name evidence="9" type="ORF">DFR57_10134</name>
</gene>
<keyword evidence="10" id="KW-1185">Reference proteome</keyword>
<dbReference type="Gene3D" id="1.20.1740.10">
    <property type="entry name" value="Amino acid/polyamine transporter I"/>
    <property type="match status" value="1"/>
</dbReference>
<keyword evidence="5 8" id="KW-0812">Transmembrane</keyword>
<reference evidence="9 10" key="1">
    <citation type="submission" date="2018-07" db="EMBL/GenBank/DDBJ databases">
        <title>Genomic Encyclopedia of Type Strains, Phase IV (KMG-IV): sequencing the most valuable type-strain genomes for metagenomic binning, comparative biology and taxonomic classification.</title>
        <authorList>
            <person name="Goeker M."/>
        </authorList>
    </citation>
    <scope>NUCLEOTIDE SEQUENCE [LARGE SCALE GENOMIC DNA]</scope>
    <source>
        <strain evidence="9 10">DSM 27696</strain>
    </source>
</reference>
<evidence type="ECO:0000256" key="3">
    <source>
        <dbReference type="ARBA" id="ARBA00022448"/>
    </source>
</evidence>
<dbReference type="Pfam" id="PF03845">
    <property type="entry name" value="Spore_permease"/>
    <property type="match status" value="1"/>
</dbReference>
<feature type="transmembrane region" description="Helical" evidence="8">
    <location>
        <begin position="100"/>
        <end position="124"/>
    </location>
</feature>
<dbReference type="InterPro" id="IPR004761">
    <property type="entry name" value="Spore_GerAB"/>
</dbReference>
<feature type="transmembrane region" description="Helical" evidence="8">
    <location>
        <begin position="58"/>
        <end position="79"/>
    </location>
</feature>
<comment type="subcellular location">
    <subcellularLocation>
        <location evidence="1">Membrane</location>
        <topology evidence="1">Multi-pass membrane protein</topology>
    </subcellularLocation>
</comment>
<proteinExistence type="inferred from homology"/>
<feature type="transmembrane region" description="Helical" evidence="8">
    <location>
        <begin position="25"/>
        <end position="46"/>
    </location>
</feature>
<sequence>MQSIELLNRTIQENGMNKMSDKNKITWWVGVSILIQSQIGVGILSLSNKIHPVAKGDGWISVILSGMIVQLFITIIWYLMKTNPNKTLFEFAPLIAGKYLGALINISYIFYFLSTLVVITLLFNDVLKRWIFFETPNIVISILILMLSAYIASESLQIIARFFSISVIFVILLILITIPAFSFFDIRYILPVGQAGVTNIIKATHQVNISILGFELFLILMPFIKIKNRKYSFLLVGNIFTTVIYTFVVFTTFVVFSPYEIKLIIEPILYMLKALQFKLLDRMDLFFLSLWSVSVLTTLVIYLYSSALGISTILKKAKHKKVTYLIVIMLLIIIYFLPKDMNSINLLAKIISNLSYIFTAGIPFILLLIASLKRLFRKKEALTND</sequence>
<evidence type="ECO:0000313" key="9">
    <source>
        <dbReference type="EMBL" id="RCW77167.1"/>
    </source>
</evidence>
<evidence type="ECO:0000256" key="8">
    <source>
        <dbReference type="SAM" id="Phobius"/>
    </source>
</evidence>
<evidence type="ECO:0000256" key="1">
    <source>
        <dbReference type="ARBA" id="ARBA00004141"/>
    </source>
</evidence>
<dbReference type="NCBIfam" id="TIGR00912">
    <property type="entry name" value="2A0309"/>
    <property type="match status" value="1"/>
</dbReference>
<feature type="transmembrane region" description="Helical" evidence="8">
    <location>
        <begin position="204"/>
        <end position="224"/>
    </location>
</feature>
<keyword evidence="6 8" id="KW-1133">Transmembrane helix</keyword>
<evidence type="ECO:0000256" key="7">
    <source>
        <dbReference type="ARBA" id="ARBA00023136"/>
    </source>
</evidence>
<dbReference type="PANTHER" id="PTHR34975:SF2">
    <property type="entry name" value="SPORE GERMINATION PROTEIN A2"/>
    <property type="match status" value="1"/>
</dbReference>
<feature type="transmembrane region" description="Helical" evidence="8">
    <location>
        <begin position="162"/>
        <end position="184"/>
    </location>
</feature>
<feature type="transmembrane region" description="Helical" evidence="8">
    <location>
        <begin position="231"/>
        <end position="256"/>
    </location>
</feature>
<dbReference type="AlphaFoldDB" id="A0A368YE60"/>
<evidence type="ECO:0000313" key="10">
    <source>
        <dbReference type="Proteomes" id="UP000252585"/>
    </source>
</evidence>